<evidence type="ECO:0000256" key="1">
    <source>
        <dbReference type="SAM" id="MobiDB-lite"/>
    </source>
</evidence>
<feature type="compositionally biased region" description="Polar residues" evidence="1">
    <location>
        <begin position="29"/>
        <end position="51"/>
    </location>
</feature>
<feature type="compositionally biased region" description="Basic and acidic residues" evidence="1">
    <location>
        <begin position="58"/>
        <end position="70"/>
    </location>
</feature>
<evidence type="ECO:0000313" key="2">
    <source>
        <dbReference type="EMBL" id="WQF75459.1"/>
    </source>
</evidence>
<dbReference type="AlphaFoldDB" id="A0AAX4HXI7"/>
<sequence>MSTSNALGTGDAPVAQKFGGRSAFLYVASQTNSQDNKNTNETLSEPDTNPARSPLVSEPKDLSILHHDPPFKALHPKPIQFSPPRPRARPLAQPSKLRYIDGLPALPRTDAELAAARARLPPVYFRDYTPGKCLHCTLAGTPCTFTRVTPSAPCGRCRRLGRVCLIRRPGSARRIITGEDAGDWVPMGRAVGVLLGEDGALALAGRVMEQREEEGGIVVFGERVTERDARGWCLPRIIGGEGCGDGVRRKDLEKEGVDERSNKMSGGE</sequence>
<dbReference type="EMBL" id="CP137305">
    <property type="protein sequence ID" value="WQF75459.1"/>
    <property type="molecule type" value="Genomic_DNA"/>
</dbReference>
<gene>
    <name evidence="2" type="ORF">CDEST_00473</name>
</gene>
<dbReference type="Proteomes" id="UP001322277">
    <property type="component" value="Chromosome 1"/>
</dbReference>
<keyword evidence="3" id="KW-1185">Reference proteome</keyword>
<evidence type="ECO:0000313" key="3">
    <source>
        <dbReference type="Proteomes" id="UP001322277"/>
    </source>
</evidence>
<name>A0AAX4HXI7_9PEZI</name>
<accession>A0AAX4HXI7</accession>
<dbReference type="GeneID" id="87936976"/>
<evidence type="ECO:0008006" key="4">
    <source>
        <dbReference type="Google" id="ProtNLM"/>
    </source>
</evidence>
<dbReference type="KEGG" id="cdet:87936976"/>
<dbReference type="RefSeq" id="XP_062772683.1">
    <property type="nucleotide sequence ID" value="XM_062916632.1"/>
</dbReference>
<feature type="region of interest" description="Disordered" evidence="1">
    <location>
        <begin position="29"/>
        <end position="91"/>
    </location>
</feature>
<organism evidence="2 3">
    <name type="scientific">Colletotrichum destructivum</name>
    <dbReference type="NCBI Taxonomy" id="34406"/>
    <lineage>
        <taxon>Eukaryota</taxon>
        <taxon>Fungi</taxon>
        <taxon>Dikarya</taxon>
        <taxon>Ascomycota</taxon>
        <taxon>Pezizomycotina</taxon>
        <taxon>Sordariomycetes</taxon>
        <taxon>Hypocreomycetidae</taxon>
        <taxon>Glomerellales</taxon>
        <taxon>Glomerellaceae</taxon>
        <taxon>Colletotrichum</taxon>
        <taxon>Colletotrichum destructivum species complex</taxon>
    </lineage>
</organism>
<reference evidence="3" key="1">
    <citation type="journal article" date="2023" name="bioRxiv">
        <title>Complete genome of the Medicago anthracnose fungus, Colletotrichum destructivum, reveals a mini-chromosome-like region within a core chromosome.</title>
        <authorList>
            <person name="Lapalu N."/>
            <person name="Simon A."/>
            <person name="Lu A."/>
            <person name="Plaumann P.-L."/>
            <person name="Amselem J."/>
            <person name="Pigne S."/>
            <person name="Auger A."/>
            <person name="Koch C."/>
            <person name="Dallery J.-F."/>
            <person name="O'Connell R.J."/>
        </authorList>
    </citation>
    <scope>NUCLEOTIDE SEQUENCE [LARGE SCALE GENOMIC DNA]</scope>
    <source>
        <strain evidence="3">CBS 520.97</strain>
    </source>
</reference>
<proteinExistence type="predicted"/>
<protein>
    <recommendedName>
        <fullName evidence="4">Zn(2)-C6 fungal-type domain-containing protein</fullName>
    </recommendedName>
</protein>